<dbReference type="InterPro" id="IPR004282">
    <property type="entry name" value="CemA"/>
</dbReference>
<dbReference type="GO" id="GO:0016020">
    <property type="term" value="C:membrane"/>
    <property type="evidence" value="ECO:0007669"/>
    <property type="project" value="UniProtKB-SubCell"/>
</dbReference>
<keyword evidence="10" id="KW-0934">Plastid</keyword>
<comment type="subcellular location">
    <subcellularLocation>
        <location evidence="1">Membrane</location>
        <topology evidence="1">Multi-pass membrane protein</topology>
    </subcellularLocation>
</comment>
<gene>
    <name evidence="10" type="primary">cemA</name>
</gene>
<proteinExistence type="inferred from homology"/>
<evidence type="ECO:0000256" key="8">
    <source>
        <dbReference type="ARBA" id="ARBA00043980"/>
    </source>
</evidence>
<evidence type="ECO:0000256" key="9">
    <source>
        <dbReference type="SAM" id="Phobius"/>
    </source>
</evidence>
<dbReference type="PANTHER" id="PTHR33650">
    <property type="entry name" value="CHLOROPLAST ENVELOPE MEMBRANE PROTEIN-RELATED"/>
    <property type="match status" value="1"/>
</dbReference>
<dbReference type="GO" id="GO:1902600">
    <property type="term" value="P:proton transmembrane transport"/>
    <property type="evidence" value="ECO:0007669"/>
    <property type="project" value="UniProtKB-KW"/>
</dbReference>
<evidence type="ECO:0000256" key="5">
    <source>
        <dbReference type="ARBA" id="ARBA00022989"/>
    </source>
</evidence>
<evidence type="ECO:0000256" key="4">
    <source>
        <dbReference type="ARBA" id="ARBA00022781"/>
    </source>
</evidence>
<dbReference type="Pfam" id="PF03040">
    <property type="entry name" value="CemA"/>
    <property type="match status" value="1"/>
</dbReference>
<keyword evidence="6" id="KW-0406">Ion transport</keyword>
<evidence type="ECO:0000256" key="6">
    <source>
        <dbReference type="ARBA" id="ARBA00023065"/>
    </source>
</evidence>
<dbReference type="PANTHER" id="PTHR33650:SF2">
    <property type="entry name" value="CHLOROPLAST ENVELOPE MEMBRANE PROTEIN"/>
    <property type="match status" value="1"/>
</dbReference>
<keyword evidence="5 9" id="KW-1133">Transmembrane helix</keyword>
<dbReference type="EMBL" id="MH795128">
    <property type="protein sequence ID" value="AYO28118.1"/>
    <property type="molecule type" value="Genomic_DNA"/>
</dbReference>
<organism evidence="10">
    <name type="scientific">Synura petersenii</name>
    <dbReference type="NCBI Taxonomy" id="52555"/>
    <lineage>
        <taxon>Eukaryota</taxon>
        <taxon>Sar</taxon>
        <taxon>Stramenopiles</taxon>
        <taxon>Ochrophyta</taxon>
        <taxon>Synurophyceae</taxon>
        <taxon>Synurales</taxon>
        <taxon>Mallomonadaceae</taxon>
        <taxon>Synura</taxon>
    </lineage>
</organism>
<sequence length="254" mass="30427">MLLEKKDFFLGTKFILLTFLKILIATNLIKNVIFGPTIHFFWEKVNFPVFLNFSQKEKAIKEFSNYKRKFVFDLFCESSNKRKIEKSISSNQEQNFLTKKTNLDLKKKVYKNLLLKTRKLINKYYQETLFTINNIFGDFLLILLLTTIFFKQNYQFRLFLKNLNFKFFELSDDKKAFLLILFSDTFVGFHSSYGWEILLENFLKHFGLPEERSFIFSFVATLPVLLDTLFKYWIFKHLNGISPSIVSTYHKMNE</sequence>
<feature type="transmembrane region" description="Helical" evidence="9">
    <location>
        <begin position="129"/>
        <end position="150"/>
    </location>
</feature>
<evidence type="ECO:0000256" key="2">
    <source>
        <dbReference type="ARBA" id="ARBA00022448"/>
    </source>
</evidence>
<name>A0A3G2QYC3_9STRA</name>
<reference evidence="10" key="1">
    <citation type="submission" date="2018-08" db="EMBL/GenBank/DDBJ databases">
        <title>Comparative Plastid Genomics of Synurophyceae: Evolutionary Evidence of Lateral Gene Transfer and Inverted Repeat Dynamics.</title>
        <authorList>
            <person name="Kim J.I."/>
            <person name="Shin H."/>
            <person name="Skaloud P."/>
            <person name="Jung J."/>
            <person name="Yoon H.S."/>
            <person name="Archibald J.M."/>
            <person name="Shin W."/>
        </authorList>
    </citation>
    <scope>NUCLEOTIDE SEQUENCE</scope>
    <source>
        <strain evidence="10">S114.C7</strain>
    </source>
</reference>
<keyword evidence="3 9" id="KW-0812">Transmembrane</keyword>
<feature type="transmembrane region" description="Helical" evidence="9">
    <location>
        <begin position="215"/>
        <end position="234"/>
    </location>
</feature>
<keyword evidence="2" id="KW-0813">Transport</keyword>
<protein>
    <submittedName>
        <fullName evidence="10">Envelope membrane protein</fullName>
    </submittedName>
</protein>
<comment type="similarity">
    <text evidence="8">Belongs to the CemA family.</text>
</comment>
<evidence type="ECO:0000313" key="10">
    <source>
        <dbReference type="EMBL" id="AYO28118.1"/>
    </source>
</evidence>
<accession>A0A3G2QYC3</accession>
<evidence type="ECO:0000256" key="7">
    <source>
        <dbReference type="ARBA" id="ARBA00023136"/>
    </source>
</evidence>
<evidence type="ECO:0000256" key="3">
    <source>
        <dbReference type="ARBA" id="ARBA00022692"/>
    </source>
</evidence>
<dbReference type="AlphaFoldDB" id="A0A3G2QYC3"/>
<evidence type="ECO:0000256" key="1">
    <source>
        <dbReference type="ARBA" id="ARBA00004141"/>
    </source>
</evidence>
<feature type="transmembrane region" description="Helical" evidence="9">
    <location>
        <begin position="14"/>
        <end position="42"/>
    </location>
</feature>
<geneLocation type="plastid" evidence="10"/>
<keyword evidence="7 9" id="KW-0472">Membrane</keyword>
<keyword evidence="4" id="KW-0375">Hydrogen ion transport</keyword>